<evidence type="ECO:0000313" key="13">
    <source>
        <dbReference type="Proteomes" id="UP001211894"/>
    </source>
</evidence>
<sequence>MKLRGKLILHFVGQIFIILLLVLAVLSLSLIFFTLRFSQSEADAGLAKANSDTFESWISIDDDGNWQMEDILKTAIKKQDGWMQILNRQEETVYSYHLPHDIQKKYQREELLTVFENKKIKDYKVNYWSANFNDHDYIILFGWESKSDKILSHLLREEKDVKTLSSYKKSSLQFIKENQGSVYVFNIKGQLLDSLFTNIDYSEGINELEILKYESKPWNYAHEFSYQRVSDTEWIVTATPNPIFNPDHEFNRSMIGLALKVVLIVIGSLLLFMIGMTLWYSFRFGMPIIHTIKWIVNLSRGHFEEPKNRKGWPRSMNKKRKRKQPYRLFTEVFESMEQLTETLKENEQNRKKIQTTREEWIAGLSHDLKTPLSTIYGYSMMLESPQYEWTKEEISEIGQVMKEKSSYMSQLIEDLNLTYRLKNAALPINRKTVRLVPFLTRYVEEFNRYPFSEGYDVSFVYQCEDTEFSIDQGWFRRILENLLANAVKHNQKGTKIKVSLEETQQHVILRIQDNGIGMDSKTVSNLFNRYYRGTHTTDSTEGSGLGLAIALELVHLHDGCIEVDSRTGEGTEITIEFKKQN</sequence>
<keyword evidence="4" id="KW-0597">Phosphoprotein</keyword>
<evidence type="ECO:0000256" key="3">
    <source>
        <dbReference type="ARBA" id="ARBA00012438"/>
    </source>
</evidence>
<keyword evidence="9" id="KW-0902">Two-component regulatory system</keyword>
<dbReference type="Pfam" id="PF02518">
    <property type="entry name" value="HATPase_c"/>
    <property type="match status" value="1"/>
</dbReference>
<name>A0ABT4X579_9BACI</name>
<feature type="transmembrane region" description="Helical" evidence="10">
    <location>
        <begin position="12"/>
        <end position="33"/>
    </location>
</feature>
<evidence type="ECO:0000256" key="2">
    <source>
        <dbReference type="ARBA" id="ARBA00004370"/>
    </source>
</evidence>
<dbReference type="PANTHER" id="PTHR45453:SF1">
    <property type="entry name" value="PHOSPHATE REGULON SENSOR PROTEIN PHOR"/>
    <property type="match status" value="1"/>
</dbReference>
<dbReference type="EMBL" id="JAQKAB010000008">
    <property type="protein sequence ID" value="MDA7027455.1"/>
    <property type="molecule type" value="Genomic_DNA"/>
</dbReference>
<dbReference type="SUPFAM" id="SSF47384">
    <property type="entry name" value="Homodimeric domain of signal transducing histidine kinase"/>
    <property type="match status" value="1"/>
</dbReference>
<evidence type="ECO:0000256" key="5">
    <source>
        <dbReference type="ARBA" id="ARBA00022679"/>
    </source>
</evidence>
<dbReference type="InterPro" id="IPR050351">
    <property type="entry name" value="BphY/WalK/GraS-like"/>
</dbReference>
<dbReference type="Gene3D" id="1.10.287.130">
    <property type="match status" value="1"/>
</dbReference>
<dbReference type="InterPro" id="IPR003661">
    <property type="entry name" value="HisK_dim/P_dom"/>
</dbReference>
<keyword evidence="10" id="KW-1133">Transmembrane helix</keyword>
<dbReference type="Gene3D" id="3.30.565.10">
    <property type="entry name" value="Histidine kinase-like ATPase, C-terminal domain"/>
    <property type="match status" value="1"/>
</dbReference>
<reference evidence="12 13" key="1">
    <citation type="submission" date="2023-01" db="EMBL/GenBank/DDBJ databases">
        <title>Bacillus changyiensis sp. nov., isolated from a coastal deposit.</title>
        <authorList>
            <person name="Xiao G."/>
            <person name="Lai Q."/>
            <person name="Hu Z."/>
            <person name="Shao Z."/>
        </authorList>
    </citation>
    <scope>NUCLEOTIDE SEQUENCE [LARGE SCALE GENOMIC DNA]</scope>
    <source>
        <strain evidence="12 13">CLL-7-23</strain>
    </source>
</reference>
<dbReference type="InterPro" id="IPR003594">
    <property type="entry name" value="HATPase_dom"/>
</dbReference>
<evidence type="ECO:0000256" key="7">
    <source>
        <dbReference type="ARBA" id="ARBA00022777"/>
    </source>
</evidence>
<dbReference type="SMART" id="SM00387">
    <property type="entry name" value="HATPase_c"/>
    <property type="match status" value="1"/>
</dbReference>
<accession>A0ABT4X579</accession>
<evidence type="ECO:0000256" key="9">
    <source>
        <dbReference type="ARBA" id="ARBA00023012"/>
    </source>
</evidence>
<dbReference type="RefSeq" id="WP_271341298.1">
    <property type="nucleotide sequence ID" value="NZ_JAQKAB010000008.1"/>
</dbReference>
<keyword evidence="10" id="KW-0472">Membrane</keyword>
<protein>
    <recommendedName>
        <fullName evidence="3">histidine kinase</fullName>
        <ecNumber evidence="3">2.7.13.3</ecNumber>
    </recommendedName>
</protein>
<dbReference type="InterPro" id="IPR004358">
    <property type="entry name" value="Sig_transdc_His_kin-like_C"/>
</dbReference>
<dbReference type="Pfam" id="PF00512">
    <property type="entry name" value="HisKA"/>
    <property type="match status" value="1"/>
</dbReference>
<dbReference type="InterPro" id="IPR005467">
    <property type="entry name" value="His_kinase_dom"/>
</dbReference>
<dbReference type="GO" id="GO:0016301">
    <property type="term" value="F:kinase activity"/>
    <property type="evidence" value="ECO:0007669"/>
    <property type="project" value="UniProtKB-KW"/>
</dbReference>
<keyword evidence="13" id="KW-1185">Reference proteome</keyword>
<dbReference type="InterPro" id="IPR036890">
    <property type="entry name" value="HATPase_C_sf"/>
</dbReference>
<keyword evidence="7 12" id="KW-0418">Kinase</keyword>
<dbReference type="Proteomes" id="UP001211894">
    <property type="component" value="Unassembled WGS sequence"/>
</dbReference>
<evidence type="ECO:0000256" key="6">
    <source>
        <dbReference type="ARBA" id="ARBA00022741"/>
    </source>
</evidence>
<comment type="subcellular location">
    <subcellularLocation>
        <location evidence="2">Membrane</location>
    </subcellularLocation>
</comment>
<feature type="transmembrane region" description="Helical" evidence="10">
    <location>
        <begin position="261"/>
        <end position="282"/>
    </location>
</feature>
<organism evidence="12 13">
    <name type="scientific">Bacillus changyiensis</name>
    <dbReference type="NCBI Taxonomy" id="3004103"/>
    <lineage>
        <taxon>Bacteria</taxon>
        <taxon>Bacillati</taxon>
        <taxon>Bacillota</taxon>
        <taxon>Bacilli</taxon>
        <taxon>Bacillales</taxon>
        <taxon>Bacillaceae</taxon>
        <taxon>Bacillus</taxon>
    </lineage>
</organism>
<dbReference type="InterPro" id="IPR036097">
    <property type="entry name" value="HisK_dim/P_sf"/>
</dbReference>
<evidence type="ECO:0000313" key="12">
    <source>
        <dbReference type="EMBL" id="MDA7027455.1"/>
    </source>
</evidence>
<keyword evidence="8" id="KW-0067">ATP-binding</keyword>
<proteinExistence type="predicted"/>
<evidence type="ECO:0000256" key="10">
    <source>
        <dbReference type="SAM" id="Phobius"/>
    </source>
</evidence>
<dbReference type="EC" id="2.7.13.3" evidence="3"/>
<keyword evidence="6" id="KW-0547">Nucleotide-binding</keyword>
<evidence type="ECO:0000256" key="8">
    <source>
        <dbReference type="ARBA" id="ARBA00022840"/>
    </source>
</evidence>
<dbReference type="CDD" id="cd00082">
    <property type="entry name" value="HisKA"/>
    <property type="match status" value="1"/>
</dbReference>
<dbReference type="SUPFAM" id="SSF55874">
    <property type="entry name" value="ATPase domain of HSP90 chaperone/DNA topoisomerase II/histidine kinase"/>
    <property type="match status" value="1"/>
</dbReference>
<dbReference type="PANTHER" id="PTHR45453">
    <property type="entry name" value="PHOSPHATE REGULON SENSOR PROTEIN PHOR"/>
    <property type="match status" value="1"/>
</dbReference>
<keyword evidence="10" id="KW-0812">Transmembrane</keyword>
<gene>
    <name evidence="12" type="ORF">PJ311_12750</name>
</gene>
<feature type="domain" description="Histidine kinase" evidence="11">
    <location>
        <begin position="363"/>
        <end position="581"/>
    </location>
</feature>
<evidence type="ECO:0000256" key="4">
    <source>
        <dbReference type="ARBA" id="ARBA00022553"/>
    </source>
</evidence>
<comment type="catalytic activity">
    <reaction evidence="1">
        <text>ATP + protein L-histidine = ADP + protein N-phospho-L-histidine.</text>
        <dbReference type="EC" id="2.7.13.3"/>
    </reaction>
</comment>
<dbReference type="PRINTS" id="PR00344">
    <property type="entry name" value="BCTRLSENSOR"/>
</dbReference>
<keyword evidence="5" id="KW-0808">Transferase</keyword>
<evidence type="ECO:0000256" key="1">
    <source>
        <dbReference type="ARBA" id="ARBA00000085"/>
    </source>
</evidence>
<dbReference type="SMART" id="SM00388">
    <property type="entry name" value="HisKA"/>
    <property type="match status" value="1"/>
</dbReference>
<evidence type="ECO:0000259" key="11">
    <source>
        <dbReference type="PROSITE" id="PS50109"/>
    </source>
</evidence>
<comment type="caution">
    <text evidence="12">The sequence shown here is derived from an EMBL/GenBank/DDBJ whole genome shotgun (WGS) entry which is preliminary data.</text>
</comment>
<dbReference type="PROSITE" id="PS50109">
    <property type="entry name" value="HIS_KIN"/>
    <property type="match status" value="1"/>
</dbReference>